<evidence type="ECO:0000256" key="1">
    <source>
        <dbReference type="SAM" id="SignalP"/>
    </source>
</evidence>
<dbReference type="AlphaFoldDB" id="A0AAU9UZ78"/>
<dbReference type="PROSITE" id="PS50092">
    <property type="entry name" value="TSP1"/>
    <property type="match status" value="1"/>
</dbReference>
<dbReference type="InterPro" id="IPR000884">
    <property type="entry name" value="TSP1_rpt"/>
</dbReference>
<keyword evidence="3" id="KW-1185">Reference proteome</keyword>
<evidence type="ECO:0000313" key="2">
    <source>
        <dbReference type="EMBL" id="CAH2103221.1"/>
    </source>
</evidence>
<dbReference type="InterPro" id="IPR036383">
    <property type="entry name" value="TSP1_rpt_sf"/>
</dbReference>
<dbReference type="SMART" id="SM00209">
    <property type="entry name" value="TSP1"/>
    <property type="match status" value="1"/>
</dbReference>
<feature type="signal peptide" evidence="1">
    <location>
        <begin position="1"/>
        <end position="16"/>
    </location>
</feature>
<proteinExistence type="predicted"/>
<accession>A0AAU9UZ78</accession>
<reference evidence="2" key="1">
    <citation type="submission" date="2022-03" db="EMBL/GenBank/DDBJ databases">
        <authorList>
            <person name="Tunstrom K."/>
        </authorList>
    </citation>
    <scope>NUCLEOTIDE SEQUENCE</scope>
</reference>
<protein>
    <submittedName>
        <fullName evidence="2">Uncharacterized protein</fullName>
    </submittedName>
</protein>
<evidence type="ECO:0000313" key="3">
    <source>
        <dbReference type="Proteomes" id="UP001153954"/>
    </source>
</evidence>
<comment type="caution">
    <text evidence="2">The sequence shown here is derived from an EMBL/GenBank/DDBJ whole genome shotgun (WGS) entry which is preliminary data.</text>
</comment>
<dbReference type="Pfam" id="PF00090">
    <property type="entry name" value="TSP_1"/>
    <property type="match status" value="1"/>
</dbReference>
<dbReference type="EMBL" id="CAKOGL010000026">
    <property type="protein sequence ID" value="CAH2103221.1"/>
    <property type="molecule type" value="Genomic_DNA"/>
</dbReference>
<name>A0AAU9UZ78_EUPED</name>
<keyword evidence="1" id="KW-0732">Signal</keyword>
<feature type="chain" id="PRO_5043448804" evidence="1">
    <location>
        <begin position="17"/>
        <end position="149"/>
    </location>
</feature>
<sequence>MFFKRVLILNVILALGINTHISCYQYDESYNKILLNADELSNIVHNKEILKKRTKVHTNLPTTISNILSSKDVTRIEVKNDDLMLRLRKIWSRWGKWSECSVTCGDGIISRRRLCVSGRCAPGEFEEQRRPCNRPPCDCYTVDDLRDTD</sequence>
<organism evidence="2 3">
    <name type="scientific">Euphydryas editha</name>
    <name type="common">Edith's checkerspot</name>
    <dbReference type="NCBI Taxonomy" id="104508"/>
    <lineage>
        <taxon>Eukaryota</taxon>
        <taxon>Metazoa</taxon>
        <taxon>Ecdysozoa</taxon>
        <taxon>Arthropoda</taxon>
        <taxon>Hexapoda</taxon>
        <taxon>Insecta</taxon>
        <taxon>Pterygota</taxon>
        <taxon>Neoptera</taxon>
        <taxon>Endopterygota</taxon>
        <taxon>Lepidoptera</taxon>
        <taxon>Glossata</taxon>
        <taxon>Ditrysia</taxon>
        <taxon>Papilionoidea</taxon>
        <taxon>Nymphalidae</taxon>
        <taxon>Nymphalinae</taxon>
        <taxon>Euphydryas</taxon>
    </lineage>
</organism>
<dbReference type="Proteomes" id="UP001153954">
    <property type="component" value="Unassembled WGS sequence"/>
</dbReference>
<gene>
    <name evidence="2" type="ORF">EEDITHA_LOCUS17762</name>
</gene>
<dbReference type="SUPFAM" id="SSF82895">
    <property type="entry name" value="TSP-1 type 1 repeat"/>
    <property type="match status" value="1"/>
</dbReference>
<dbReference type="Gene3D" id="2.20.100.10">
    <property type="entry name" value="Thrombospondin type-1 (TSP1) repeat"/>
    <property type="match status" value="1"/>
</dbReference>